<keyword evidence="2" id="KW-1185">Reference proteome</keyword>
<dbReference type="Proteomes" id="UP000510621">
    <property type="component" value="Chromosome"/>
</dbReference>
<sequence>MATKIISLYERMEPYTAYTETCLLMAGHYLNDMKEFSQGKKWLNKLDISSLEVKKFEYHQYGEVMYSSQRRRYVELKAKYFLLSGNLEKSIWTYICLLDQYDNSKTQTKLIQEDICFQIERKYGEVMKI</sequence>
<dbReference type="AlphaFoldDB" id="A0A7L6APB0"/>
<organism evidence="1 2">
    <name type="scientific">Candidatus Thiothrix singaporensis</name>
    <dbReference type="NCBI Taxonomy" id="2799669"/>
    <lineage>
        <taxon>Bacteria</taxon>
        <taxon>Pseudomonadati</taxon>
        <taxon>Pseudomonadota</taxon>
        <taxon>Gammaproteobacteria</taxon>
        <taxon>Thiotrichales</taxon>
        <taxon>Thiotrichaceae</taxon>
        <taxon>Thiothrix</taxon>
    </lineage>
</organism>
<dbReference type="KEGG" id="this:HZT40_04175"/>
<accession>A0A7L6APB0</accession>
<reference evidence="1" key="1">
    <citation type="submission" date="2020-06" db="EMBL/GenBank/DDBJ databases">
        <title>Analysis procedures for assessing recovery of high quality, complete, closed genomes from Nanopore long read metagenome sequencing.</title>
        <authorList>
            <person name="Bessarab I."/>
            <person name="Arumugam K."/>
            <person name="Haryono M."/>
            <person name="Liu X."/>
            <person name="Roy S."/>
            <person name="Zuniga-Montanez R.E."/>
            <person name="Qiu G."/>
            <person name="Drautz-Moses D.I."/>
            <person name="Law Y.Y."/>
            <person name="Wuertz S."/>
            <person name="Lauro F.M."/>
            <person name="Huson D.H."/>
            <person name="Williams R.B."/>
        </authorList>
    </citation>
    <scope>NUCLEOTIDE SEQUENCE [LARGE SCALE GENOMIC DNA]</scope>
    <source>
        <strain evidence="1">SSD2</strain>
    </source>
</reference>
<gene>
    <name evidence="1" type="ORF">HZT40_04175</name>
</gene>
<evidence type="ECO:0000313" key="2">
    <source>
        <dbReference type="Proteomes" id="UP000510621"/>
    </source>
</evidence>
<protein>
    <submittedName>
        <fullName evidence="1">Uncharacterized protein</fullName>
    </submittedName>
</protein>
<proteinExistence type="predicted"/>
<name>A0A7L6APB0_9GAMM</name>
<dbReference type="EMBL" id="CP059265">
    <property type="protein sequence ID" value="QLQ30935.1"/>
    <property type="molecule type" value="Genomic_DNA"/>
</dbReference>
<evidence type="ECO:0000313" key="1">
    <source>
        <dbReference type="EMBL" id="QLQ30935.1"/>
    </source>
</evidence>